<evidence type="ECO:0000313" key="2">
    <source>
        <dbReference type="Proteomes" id="UP000015106"/>
    </source>
</evidence>
<name>A0A8R7Q350_TRIUA</name>
<reference evidence="1" key="3">
    <citation type="submission" date="2022-06" db="UniProtKB">
        <authorList>
            <consortium name="EnsemblPlants"/>
        </authorList>
    </citation>
    <scope>IDENTIFICATION</scope>
</reference>
<dbReference type="Gramene" id="TuG1812G0400000644.01.T02">
    <property type="protein sequence ID" value="TuG1812G0400000644.01.T02"/>
    <property type="gene ID" value="TuG1812G0400000644.01"/>
</dbReference>
<accession>A0A8R7Q350</accession>
<organism evidence="1 2">
    <name type="scientific">Triticum urartu</name>
    <name type="common">Red wild einkorn</name>
    <name type="synonym">Crithodium urartu</name>
    <dbReference type="NCBI Taxonomy" id="4572"/>
    <lineage>
        <taxon>Eukaryota</taxon>
        <taxon>Viridiplantae</taxon>
        <taxon>Streptophyta</taxon>
        <taxon>Embryophyta</taxon>
        <taxon>Tracheophyta</taxon>
        <taxon>Spermatophyta</taxon>
        <taxon>Magnoliopsida</taxon>
        <taxon>Liliopsida</taxon>
        <taxon>Poales</taxon>
        <taxon>Poaceae</taxon>
        <taxon>BOP clade</taxon>
        <taxon>Pooideae</taxon>
        <taxon>Triticodae</taxon>
        <taxon>Triticeae</taxon>
        <taxon>Triticinae</taxon>
        <taxon>Triticum</taxon>
    </lineage>
</organism>
<evidence type="ECO:0000313" key="1">
    <source>
        <dbReference type="EnsemblPlants" id="TuG1812G0400000644.01.T02"/>
    </source>
</evidence>
<reference evidence="1" key="2">
    <citation type="submission" date="2018-03" db="EMBL/GenBank/DDBJ databases">
        <title>The Triticum urartu genome reveals the dynamic nature of wheat genome evolution.</title>
        <authorList>
            <person name="Ling H."/>
            <person name="Ma B."/>
            <person name="Shi X."/>
            <person name="Liu H."/>
            <person name="Dong L."/>
            <person name="Sun H."/>
            <person name="Cao Y."/>
            <person name="Gao Q."/>
            <person name="Zheng S."/>
            <person name="Li Y."/>
            <person name="Yu Y."/>
            <person name="Du H."/>
            <person name="Qi M."/>
            <person name="Li Y."/>
            <person name="Yu H."/>
            <person name="Cui Y."/>
            <person name="Wang N."/>
            <person name="Chen C."/>
            <person name="Wu H."/>
            <person name="Zhao Y."/>
            <person name="Zhang J."/>
            <person name="Li Y."/>
            <person name="Zhou W."/>
            <person name="Zhang B."/>
            <person name="Hu W."/>
            <person name="Eijk M."/>
            <person name="Tang J."/>
            <person name="Witsenboer H."/>
            <person name="Zhao S."/>
            <person name="Li Z."/>
            <person name="Zhang A."/>
            <person name="Wang D."/>
            <person name="Liang C."/>
        </authorList>
    </citation>
    <scope>NUCLEOTIDE SEQUENCE [LARGE SCALE GENOMIC DNA]</scope>
    <source>
        <strain evidence="1">cv. G1812</strain>
    </source>
</reference>
<proteinExistence type="predicted"/>
<dbReference type="AlphaFoldDB" id="A0A8R7Q350"/>
<protein>
    <submittedName>
        <fullName evidence="1">Uncharacterized protein</fullName>
    </submittedName>
</protein>
<keyword evidence="2" id="KW-1185">Reference proteome</keyword>
<reference evidence="2" key="1">
    <citation type="journal article" date="2013" name="Nature">
        <title>Draft genome of the wheat A-genome progenitor Triticum urartu.</title>
        <authorList>
            <person name="Ling H.Q."/>
            <person name="Zhao S."/>
            <person name="Liu D."/>
            <person name="Wang J."/>
            <person name="Sun H."/>
            <person name="Zhang C."/>
            <person name="Fan H."/>
            <person name="Li D."/>
            <person name="Dong L."/>
            <person name="Tao Y."/>
            <person name="Gao C."/>
            <person name="Wu H."/>
            <person name="Li Y."/>
            <person name="Cui Y."/>
            <person name="Guo X."/>
            <person name="Zheng S."/>
            <person name="Wang B."/>
            <person name="Yu K."/>
            <person name="Liang Q."/>
            <person name="Yang W."/>
            <person name="Lou X."/>
            <person name="Chen J."/>
            <person name="Feng M."/>
            <person name="Jian J."/>
            <person name="Zhang X."/>
            <person name="Luo G."/>
            <person name="Jiang Y."/>
            <person name="Liu J."/>
            <person name="Wang Z."/>
            <person name="Sha Y."/>
            <person name="Zhang B."/>
            <person name="Wu H."/>
            <person name="Tang D."/>
            <person name="Shen Q."/>
            <person name="Xue P."/>
            <person name="Zou S."/>
            <person name="Wang X."/>
            <person name="Liu X."/>
            <person name="Wang F."/>
            <person name="Yang Y."/>
            <person name="An X."/>
            <person name="Dong Z."/>
            <person name="Zhang K."/>
            <person name="Zhang X."/>
            <person name="Luo M.C."/>
            <person name="Dvorak J."/>
            <person name="Tong Y."/>
            <person name="Wang J."/>
            <person name="Yang H."/>
            <person name="Li Z."/>
            <person name="Wang D."/>
            <person name="Zhang A."/>
            <person name="Wang J."/>
        </authorList>
    </citation>
    <scope>NUCLEOTIDE SEQUENCE</scope>
    <source>
        <strain evidence="2">cv. G1812</strain>
    </source>
</reference>
<dbReference type="Proteomes" id="UP000015106">
    <property type="component" value="Chromosome 4"/>
</dbReference>
<dbReference type="EnsemblPlants" id="TuG1812G0400000644.01.T02">
    <property type="protein sequence ID" value="TuG1812G0400000644.01.T02"/>
    <property type="gene ID" value="TuG1812G0400000644.01"/>
</dbReference>
<sequence length="83" mass="9672">MAAQGQNVPVRSTATFWSRFFVGPKLLVHRDMDEQMYKWIELQMQREPTNICPLVKLVFSVRKFIPFCSKLCQNNVSADSFCL</sequence>